<dbReference type="AlphaFoldDB" id="A0A2A2KZ57"/>
<protein>
    <submittedName>
        <fullName evidence="1">Uncharacterized protein</fullName>
    </submittedName>
</protein>
<dbReference type="OrthoDB" id="5860024at2759"/>
<organism evidence="1 2">
    <name type="scientific">Diploscapter pachys</name>
    <dbReference type="NCBI Taxonomy" id="2018661"/>
    <lineage>
        <taxon>Eukaryota</taxon>
        <taxon>Metazoa</taxon>
        <taxon>Ecdysozoa</taxon>
        <taxon>Nematoda</taxon>
        <taxon>Chromadorea</taxon>
        <taxon>Rhabditida</taxon>
        <taxon>Rhabditina</taxon>
        <taxon>Rhabditomorpha</taxon>
        <taxon>Rhabditoidea</taxon>
        <taxon>Rhabditidae</taxon>
        <taxon>Diploscapter</taxon>
    </lineage>
</organism>
<keyword evidence="2" id="KW-1185">Reference proteome</keyword>
<dbReference type="Proteomes" id="UP000218231">
    <property type="component" value="Unassembled WGS sequence"/>
</dbReference>
<sequence>MARSQTYEAAPRDPFSFSGGSPVSFQPTYMSQSQPAPQVTLLNQLKIPEYHAWVFSARIHETPGTLPIGISQREEGSYRKESYSPQIATQSAMMPSSLSLGQAQLNSMQLSSLPELLTGQGSSPEIVNQMRNRQYLSELAKHQSELNSYSAKQMEYLDRQRRYQQAMIDHQAGAALLMQKQQQDAIMEQVKAMKAAYSLENNAGESFSRDNTVGGRVLTAKAHGVKTLRKHYDSDDDIVTNDDHLKQYFKEEYGIDIPDNLKDLTPEERETLRRKVKKSRKSSILQGEKCDRCMKVDESSLTGAWTQIYGNPKAIKRNYGTLMSLENFSQNVEGLDTIKIDKTPVCIGLEVSPPHKHKAELNLFFRDNLEGNELHELAQSTPQMLPLGGLPKAPLCQLDRM</sequence>
<dbReference type="EMBL" id="LIAE01007466">
    <property type="protein sequence ID" value="PAV79137.1"/>
    <property type="molecule type" value="Genomic_DNA"/>
</dbReference>
<proteinExistence type="predicted"/>
<comment type="caution">
    <text evidence="1">The sequence shown here is derived from an EMBL/GenBank/DDBJ whole genome shotgun (WGS) entry which is preliminary data.</text>
</comment>
<name>A0A2A2KZ57_9BILA</name>
<evidence type="ECO:0000313" key="1">
    <source>
        <dbReference type="EMBL" id="PAV79137.1"/>
    </source>
</evidence>
<gene>
    <name evidence="1" type="ORF">WR25_03211</name>
</gene>
<evidence type="ECO:0000313" key="2">
    <source>
        <dbReference type="Proteomes" id="UP000218231"/>
    </source>
</evidence>
<accession>A0A2A2KZ57</accession>
<reference evidence="1 2" key="1">
    <citation type="journal article" date="2017" name="Curr. Biol.">
        <title>Genome architecture and evolution of a unichromosomal asexual nematode.</title>
        <authorList>
            <person name="Fradin H."/>
            <person name="Zegar C."/>
            <person name="Gutwein M."/>
            <person name="Lucas J."/>
            <person name="Kovtun M."/>
            <person name="Corcoran D."/>
            <person name="Baugh L.R."/>
            <person name="Kiontke K."/>
            <person name="Gunsalus K."/>
            <person name="Fitch D.H."/>
            <person name="Piano F."/>
        </authorList>
    </citation>
    <scope>NUCLEOTIDE SEQUENCE [LARGE SCALE GENOMIC DNA]</scope>
    <source>
        <strain evidence="1">PF1309</strain>
    </source>
</reference>
<dbReference type="STRING" id="2018661.A0A2A2KZ57"/>